<dbReference type="InterPro" id="IPR003673">
    <property type="entry name" value="CoA-Trfase_fam_III"/>
</dbReference>
<dbReference type="Proteomes" id="UP000217199">
    <property type="component" value="Unassembled WGS sequence"/>
</dbReference>
<dbReference type="SUPFAM" id="SSF89796">
    <property type="entry name" value="CoA-transferase family III (CaiB/BaiF)"/>
    <property type="match status" value="1"/>
</dbReference>
<accession>A0A286UCN4</accession>
<evidence type="ECO:0000313" key="4">
    <source>
        <dbReference type="EMBL" id="PAV17317.1"/>
    </source>
</evidence>
<dbReference type="GO" id="GO:0005739">
    <property type="term" value="C:mitochondrion"/>
    <property type="evidence" value="ECO:0007669"/>
    <property type="project" value="TreeGrafter"/>
</dbReference>
<gene>
    <name evidence="4" type="ORF">PNOK_0738100</name>
</gene>
<keyword evidence="5" id="KW-1185">Reference proteome</keyword>
<dbReference type="Gene3D" id="3.30.1540.10">
    <property type="entry name" value="formyl-coa transferase, domain 3"/>
    <property type="match status" value="1"/>
</dbReference>
<dbReference type="Pfam" id="PF02515">
    <property type="entry name" value="CoA_transf_3"/>
    <property type="match status" value="1"/>
</dbReference>
<dbReference type="STRING" id="2282107.A0A286UCN4"/>
<evidence type="ECO:0000313" key="5">
    <source>
        <dbReference type="Proteomes" id="UP000217199"/>
    </source>
</evidence>
<name>A0A286UCN4_9AGAM</name>
<evidence type="ECO:0000256" key="2">
    <source>
        <dbReference type="ARBA" id="ARBA00022679"/>
    </source>
</evidence>
<protein>
    <submittedName>
        <fullName evidence="4">CAIB BAIF family enzyme</fullName>
    </submittedName>
</protein>
<sequence length="460" mass="50283">MTRDSLANRAQSFSLALSPTMFLQSRRLNRYAFFTNNSSISSHRRRWLSSGITPPLNGINILDLTRVLAGPTCTMLLGDLGADVIKVESVLAGDDTRSWSPPSAPVLDNAPTETNHLPPESAYFLSVNRNKRSITVNFKDPRGLSIIHKLIQRSDVLVENFIPGKLASMGLGWEDCQRLNPKLIYASISGYGQDGPYKTAPGYDVIIEAEAGLMHITGEEGRQPCKVGVAATDIATGLYAHGAIMAALISRNKTGKGVRIDCNLFESQIAGLANIASNYLIAGQEASRHGTAHPSIAPYEVFECRDGFIMFGAGNNKQFSILAEKILGDPAIATDQRFNTNTNRVANRDALKEIITGVLMTQDRDHWLEKFKGLGIPFGPINNIQQTFEHPQAKARGVVVEVEHPRAGTIKLVGPAVAYNGKKMPVNRPPPWLSQHTTEILEELGYTQDDISGLRRDSVI</sequence>
<comment type="similarity">
    <text evidence="1">Belongs to the CoA-transferase III family.</text>
</comment>
<dbReference type="EMBL" id="NBII01000007">
    <property type="protein sequence ID" value="PAV17317.1"/>
    <property type="molecule type" value="Genomic_DNA"/>
</dbReference>
<dbReference type="PANTHER" id="PTHR48207">
    <property type="entry name" value="SUCCINATE--HYDROXYMETHYLGLUTARATE COA-TRANSFERASE"/>
    <property type="match status" value="1"/>
</dbReference>
<dbReference type="AlphaFoldDB" id="A0A286UCN4"/>
<reference evidence="4 5" key="1">
    <citation type="journal article" date="2017" name="Mol. Ecol.">
        <title>Comparative and population genomic landscape of Phellinus noxius: A hypervariable fungus causing root rot in trees.</title>
        <authorList>
            <person name="Chung C.L."/>
            <person name="Lee T.J."/>
            <person name="Akiba M."/>
            <person name="Lee H.H."/>
            <person name="Kuo T.H."/>
            <person name="Liu D."/>
            <person name="Ke H.M."/>
            <person name="Yokoi T."/>
            <person name="Roa M.B."/>
            <person name="Lu M.J."/>
            <person name="Chang Y.Y."/>
            <person name="Ann P.J."/>
            <person name="Tsai J.N."/>
            <person name="Chen C.Y."/>
            <person name="Tzean S.S."/>
            <person name="Ota Y."/>
            <person name="Hattori T."/>
            <person name="Sahashi N."/>
            <person name="Liou R.F."/>
            <person name="Kikuchi T."/>
            <person name="Tsai I.J."/>
        </authorList>
    </citation>
    <scope>NUCLEOTIDE SEQUENCE [LARGE SCALE GENOMIC DNA]</scope>
    <source>
        <strain evidence="4 5">FFPRI411160</strain>
    </source>
</reference>
<comment type="caution">
    <text evidence="4">The sequence shown here is derived from an EMBL/GenBank/DDBJ whole genome shotgun (WGS) entry which is preliminary data.</text>
</comment>
<dbReference type="InterPro" id="IPR044855">
    <property type="entry name" value="CoA-Trfase_III_dom3_sf"/>
</dbReference>
<dbReference type="InParanoid" id="A0A286UCN4"/>
<proteinExistence type="inferred from homology"/>
<dbReference type="PANTHER" id="PTHR48207:SF3">
    <property type="entry name" value="SUCCINATE--HYDROXYMETHYLGLUTARATE COA-TRANSFERASE"/>
    <property type="match status" value="1"/>
</dbReference>
<dbReference type="InterPro" id="IPR023606">
    <property type="entry name" value="CoA-Trfase_III_dom_1_sf"/>
</dbReference>
<organism evidence="4 5">
    <name type="scientific">Pyrrhoderma noxium</name>
    <dbReference type="NCBI Taxonomy" id="2282107"/>
    <lineage>
        <taxon>Eukaryota</taxon>
        <taxon>Fungi</taxon>
        <taxon>Dikarya</taxon>
        <taxon>Basidiomycota</taxon>
        <taxon>Agaricomycotina</taxon>
        <taxon>Agaricomycetes</taxon>
        <taxon>Hymenochaetales</taxon>
        <taxon>Hymenochaetaceae</taxon>
        <taxon>Pyrrhoderma</taxon>
    </lineage>
</organism>
<evidence type="ECO:0000256" key="1">
    <source>
        <dbReference type="ARBA" id="ARBA00008383"/>
    </source>
</evidence>
<evidence type="ECO:0000256" key="3">
    <source>
        <dbReference type="SAM" id="MobiDB-lite"/>
    </source>
</evidence>
<keyword evidence="2" id="KW-0808">Transferase</keyword>
<feature type="region of interest" description="Disordered" evidence="3">
    <location>
        <begin position="95"/>
        <end position="115"/>
    </location>
</feature>
<dbReference type="GO" id="GO:0047369">
    <property type="term" value="F:succinate-hydroxymethylglutarate CoA-transferase activity"/>
    <property type="evidence" value="ECO:0007669"/>
    <property type="project" value="TreeGrafter"/>
</dbReference>
<dbReference type="Gene3D" id="3.40.50.10540">
    <property type="entry name" value="Crotonobetainyl-coa:carnitine coa-transferase, domain 1"/>
    <property type="match status" value="1"/>
</dbReference>
<dbReference type="InterPro" id="IPR050483">
    <property type="entry name" value="CoA-transferase_III_domain"/>
</dbReference>
<dbReference type="OrthoDB" id="5863171at2759"/>